<dbReference type="Pfam" id="PF20515">
    <property type="entry name" value="2OG-FeII_Oxy_6"/>
    <property type="match status" value="1"/>
</dbReference>
<dbReference type="InterPro" id="IPR046798">
    <property type="entry name" value="2OG-FeII_Oxy_6"/>
</dbReference>
<protein>
    <recommendedName>
        <fullName evidence="1">Tet-like 2OG-Fe(II) oxygenase domain-containing protein</fullName>
    </recommendedName>
</protein>
<feature type="domain" description="Tet-like 2OG-Fe(II) oxygenase" evidence="1">
    <location>
        <begin position="26"/>
        <end position="81"/>
    </location>
</feature>
<gene>
    <name evidence="2" type="ORF">VP01_1030g4</name>
</gene>
<name>A0A0L6VVZ4_9BASI</name>
<evidence type="ECO:0000313" key="2">
    <source>
        <dbReference type="EMBL" id="KNZ64420.1"/>
    </source>
</evidence>
<evidence type="ECO:0000259" key="1">
    <source>
        <dbReference type="Pfam" id="PF20515"/>
    </source>
</evidence>
<comment type="caution">
    <text evidence="2">The sequence shown here is derived from an EMBL/GenBank/DDBJ whole genome shotgun (WGS) entry which is preliminary data.</text>
</comment>
<accession>A0A0L6VVZ4</accession>
<proteinExistence type="predicted"/>
<keyword evidence="3" id="KW-1185">Reference proteome</keyword>
<organism evidence="2 3">
    <name type="scientific">Puccinia sorghi</name>
    <dbReference type="NCBI Taxonomy" id="27349"/>
    <lineage>
        <taxon>Eukaryota</taxon>
        <taxon>Fungi</taxon>
        <taxon>Dikarya</taxon>
        <taxon>Basidiomycota</taxon>
        <taxon>Pucciniomycotina</taxon>
        <taxon>Pucciniomycetes</taxon>
        <taxon>Pucciniales</taxon>
        <taxon>Pucciniaceae</taxon>
        <taxon>Puccinia</taxon>
    </lineage>
</organism>
<dbReference type="Proteomes" id="UP000037035">
    <property type="component" value="Unassembled WGS sequence"/>
</dbReference>
<reference evidence="2 3" key="1">
    <citation type="submission" date="2015-08" db="EMBL/GenBank/DDBJ databases">
        <title>Next Generation Sequencing and Analysis of the Genome of Puccinia sorghi L Schw, the Causal Agent of Maize Common Rust.</title>
        <authorList>
            <person name="Rochi L."/>
            <person name="Burguener G."/>
            <person name="Darino M."/>
            <person name="Turjanski A."/>
            <person name="Kreff E."/>
            <person name="Dieguez M.J."/>
            <person name="Sacco F."/>
        </authorList>
    </citation>
    <scope>NUCLEOTIDE SEQUENCE [LARGE SCALE GENOMIC DNA]</scope>
    <source>
        <strain evidence="2 3">RO10H11247</strain>
    </source>
</reference>
<evidence type="ECO:0000313" key="3">
    <source>
        <dbReference type="Proteomes" id="UP000037035"/>
    </source>
</evidence>
<dbReference type="AlphaFoldDB" id="A0A0L6VVZ4"/>
<dbReference type="VEuPathDB" id="FungiDB:VP01_1030g4"/>
<dbReference type="EMBL" id="LAVV01000344">
    <property type="protein sequence ID" value="KNZ64420.1"/>
    <property type="molecule type" value="Genomic_DNA"/>
</dbReference>
<sequence>MEHHKKLNFVPNFLDQPFQIYFQNMGAFHIIVKLIRNLSINSFRINQDLMKNYKIPSFADLFYCKSPEESTCSPYIKFTTNAP</sequence>